<gene>
    <name evidence="7" type="ORF">P3W85_27555</name>
</gene>
<keyword evidence="2 5" id="KW-0812">Transmembrane</keyword>
<feature type="domain" description="O-antigen ligase-related" evidence="6">
    <location>
        <begin position="178"/>
        <end position="331"/>
    </location>
</feature>
<feature type="transmembrane region" description="Helical" evidence="5">
    <location>
        <begin position="113"/>
        <end position="135"/>
    </location>
</feature>
<comment type="caution">
    <text evidence="7">The sequence shown here is derived from an EMBL/GenBank/DDBJ whole genome shotgun (WGS) entry which is preliminary data.</text>
</comment>
<dbReference type="PANTHER" id="PTHR37422">
    <property type="entry name" value="TEICHURONIC ACID BIOSYNTHESIS PROTEIN TUAE"/>
    <property type="match status" value="1"/>
</dbReference>
<comment type="subcellular location">
    <subcellularLocation>
        <location evidence="1">Membrane</location>
        <topology evidence="1">Multi-pass membrane protein</topology>
    </subcellularLocation>
</comment>
<proteinExistence type="predicted"/>
<dbReference type="PANTHER" id="PTHR37422:SF23">
    <property type="entry name" value="TEICHURONIC ACID BIOSYNTHESIS PROTEIN TUAE"/>
    <property type="match status" value="1"/>
</dbReference>
<dbReference type="InterPro" id="IPR051533">
    <property type="entry name" value="WaaL-like"/>
</dbReference>
<dbReference type="GO" id="GO:0016874">
    <property type="term" value="F:ligase activity"/>
    <property type="evidence" value="ECO:0007669"/>
    <property type="project" value="UniProtKB-KW"/>
</dbReference>
<feature type="transmembrane region" description="Helical" evidence="5">
    <location>
        <begin position="141"/>
        <end position="159"/>
    </location>
</feature>
<dbReference type="RefSeq" id="WP_276267083.1">
    <property type="nucleotide sequence ID" value="NZ_JARJLM010000454.1"/>
</dbReference>
<evidence type="ECO:0000256" key="4">
    <source>
        <dbReference type="ARBA" id="ARBA00023136"/>
    </source>
</evidence>
<keyword evidence="7" id="KW-0436">Ligase</keyword>
<protein>
    <submittedName>
        <fullName evidence="7">O-antigen ligase family protein</fullName>
    </submittedName>
</protein>
<feature type="transmembrane region" description="Helical" evidence="5">
    <location>
        <begin position="359"/>
        <end position="381"/>
    </location>
</feature>
<keyword evidence="8" id="KW-1185">Reference proteome</keyword>
<feature type="transmembrane region" description="Helical" evidence="5">
    <location>
        <begin position="9"/>
        <end position="26"/>
    </location>
</feature>
<dbReference type="Pfam" id="PF04932">
    <property type="entry name" value="Wzy_C"/>
    <property type="match status" value="1"/>
</dbReference>
<keyword evidence="4 5" id="KW-0472">Membrane</keyword>
<evidence type="ECO:0000256" key="2">
    <source>
        <dbReference type="ARBA" id="ARBA00022692"/>
    </source>
</evidence>
<dbReference type="EMBL" id="JARJLM010000454">
    <property type="protein sequence ID" value="MDF3836685.1"/>
    <property type="molecule type" value="Genomic_DNA"/>
</dbReference>
<evidence type="ECO:0000256" key="3">
    <source>
        <dbReference type="ARBA" id="ARBA00022989"/>
    </source>
</evidence>
<evidence type="ECO:0000313" key="7">
    <source>
        <dbReference type="EMBL" id="MDF3836685.1"/>
    </source>
</evidence>
<feature type="transmembrane region" description="Helical" evidence="5">
    <location>
        <begin position="387"/>
        <end position="405"/>
    </location>
</feature>
<feature type="transmembrane region" description="Helical" evidence="5">
    <location>
        <begin position="60"/>
        <end position="80"/>
    </location>
</feature>
<sequence length="416" mass="44456">MVFRATKQAWLASGLVLAFPVLLLSIPRGAGIFLGAVVLAMLLGWRGMGQTMARYRSLLVPLGLAILAVLAVSIASKLLFGLRWSAIDNPTRALLALLTCLLVLRHRPDSRMLWYGIPLALVSCLLIVAYQFLVLHDDRPAAWTQPIAFANMVAAFGLIGFARPGHLRRDHALAWGGLAVAGAVLVLNGSRGAWLSLAVTMVPLLAVRYRRIRLPAFVGMVVLLAALAGALYALPGSPVAKRVDLVGQDVAQFEAGNADTSTGARLLIWQMAAKAFEAHPWTGIGLGQFRQLTQALPACQVSRSHQFCLEHAHNDVMEALATMGVPGLVAVMSIFLVPAWLFFRLLGQSRRQADERGECLAAAGLAVVMSSLIGGLTQVTMAHQANIVFYAGVIGLLLGLAAVQAKYPRADGVENP</sequence>
<feature type="transmembrane region" description="Helical" evidence="5">
    <location>
        <begin position="171"/>
        <end position="187"/>
    </location>
</feature>
<accession>A0ABT6AVN3</accession>
<evidence type="ECO:0000259" key="6">
    <source>
        <dbReference type="Pfam" id="PF04932"/>
    </source>
</evidence>
<evidence type="ECO:0000256" key="1">
    <source>
        <dbReference type="ARBA" id="ARBA00004141"/>
    </source>
</evidence>
<dbReference type="Proteomes" id="UP001216674">
    <property type="component" value="Unassembled WGS sequence"/>
</dbReference>
<reference evidence="7 8" key="1">
    <citation type="submission" date="2023-03" db="EMBL/GenBank/DDBJ databases">
        <title>Draft assemblies of triclosan tolerant bacteria isolated from returned activated sludge.</title>
        <authorList>
            <person name="Van Hamelsveld S."/>
        </authorList>
    </citation>
    <scope>NUCLEOTIDE SEQUENCE [LARGE SCALE GENOMIC DNA]</scope>
    <source>
        <strain evidence="7 8">GW210010_S58</strain>
    </source>
</reference>
<dbReference type="InterPro" id="IPR007016">
    <property type="entry name" value="O-antigen_ligase-rel_domated"/>
</dbReference>
<feature type="transmembrane region" description="Helical" evidence="5">
    <location>
        <begin position="32"/>
        <end position="48"/>
    </location>
</feature>
<evidence type="ECO:0000313" key="8">
    <source>
        <dbReference type="Proteomes" id="UP001216674"/>
    </source>
</evidence>
<organism evidence="7 8">
    <name type="scientific">Cupriavidus basilensis</name>
    <dbReference type="NCBI Taxonomy" id="68895"/>
    <lineage>
        <taxon>Bacteria</taxon>
        <taxon>Pseudomonadati</taxon>
        <taxon>Pseudomonadota</taxon>
        <taxon>Betaproteobacteria</taxon>
        <taxon>Burkholderiales</taxon>
        <taxon>Burkholderiaceae</taxon>
        <taxon>Cupriavidus</taxon>
    </lineage>
</organism>
<keyword evidence="3 5" id="KW-1133">Transmembrane helix</keyword>
<name>A0ABT6AVN3_9BURK</name>
<evidence type="ECO:0000256" key="5">
    <source>
        <dbReference type="SAM" id="Phobius"/>
    </source>
</evidence>
<feature type="transmembrane region" description="Helical" evidence="5">
    <location>
        <begin position="327"/>
        <end position="347"/>
    </location>
</feature>
<feature type="transmembrane region" description="Helical" evidence="5">
    <location>
        <begin position="216"/>
        <end position="234"/>
    </location>
</feature>